<gene>
    <name evidence="1" type="ORF">ENN04_07465</name>
</gene>
<dbReference type="EMBL" id="DSAC01000095">
    <property type="protein sequence ID" value="HHO74450.1"/>
    <property type="molecule type" value="Genomic_DNA"/>
</dbReference>
<name>A0A7C5WZN5_9AQUI</name>
<proteinExistence type="predicted"/>
<dbReference type="AlphaFoldDB" id="A0A7C5WZN5"/>
<protein>
    <submittedName>
        <fullName evidence="1">Uncharacterized protein</fullName>
    </submittedName>
</protein>
<comment type="caution">
    <text evidence="1">The sequence shown here is derived from an EMBL/GenBank/DDBJ whole genome shotgun (WGS) entry which is preliminary data.</text>
</comment>
<reference evidence="1" key="1">
    <citation type="journal article" date="2020" name="mSystems">
        <title>Genome- and Community-Level Interaction Insights into Carbon Utilization and Element Cycling Functions of Hydrothermarchaeota in Hydrothermal Sediment.</title>
        <authorList>
            <person name="Zhou Z."/>
            <person name="Liu Y."/>
            <person name="Xu W."/>
            <person name="Pan J."/>
            <person name="Luo Z.H."/>
            <person name="Li M."/>
        </authorList>
    </citation>
    <scope>NUCLEOTIDE SEQUENCE [LARGE SCALE GENOMIC DNA]</scope>
    <source>
        <strain evidence="1">SpSt-114</strain>
    </source>
</reference>
<organism evidence="1">
    <name type="scientific">Thermocrinis ruber</name>
    <dbReference type="NCBI Taxonomy" id="75906"/>
    <lineage>
        <taxon>Bacteria</taxon>
        <taxon>Pseudomonadati</taxon>
        <taxon>Aquificota</taxon>
        <taxon>Aquificia</taxon>
        <taxon>Aquificales</taxon>
        <taxon>Aquificaceae</taxon>
        <taxon>Thermocrinis</taxon>
    </lineage>
</organism>
<accession>A0A7C5WZN5</accession>
<sequence>MKKKRLNHKELAQIEKALSSLPHSLRVEREGKGPVRVFDEEGNFIQLISYNQLPTLLYFIQKNCPHK</sequence>
<evidence type="ECO:0000313" key="1">
    <source>
        <dbReference type="EMBL" id="HHO74450.1"/>
    </source>
</evidence>